<evidence type="ECO:0000313" key="3">
    <source>
        <dbReference type="EMBL" id="OQN98376.1"/>
    </source>
</evidence>
<dbReference type="Pfam" id="PF13758">
    <property type="entry name" value="Prefoldin_3"/>
    <property type="match status" value="1"/>
</dbReference>
<feature type="compositionally biased region" description="Basic and acidic residues" evidence="1">
    <location>
        <begin position="460"/>
        <end position="470"/>
    </location>
</feature>
<dbReference type="InterPro" id="IPR024325">
    <property type="entry name" value="DUF3835"/>
</dbReference>
<dbReference type="Proteomes" id="UP000192596">
    <property type="component" value="Unassembled WGS sequence"/>
</dbReference>
<accession>A0A1V8SGW2</accession>
<feature type="region of interest" description="Disordered" evidence="1">
    <location>
        <begin position="401"/>
        <end position="619"/>
    </location>
</feature>
<feature type="region of interest" description="Disordered" evidence="1">
    <location>
        <begin position="210"/>
        <end position="276"/>
    </location>
</feature>
<feature type="compositionally biased region" description="Polar residues" evidence="1">
    <location>
        <begin position="423"/>
        <end position="439"/>
    </location>
</feature>
<feature type="compositionally biased region" description="Basic and acidic residues" evidence="1">
    <location>
        <begin position="260"/>
        <end position="275"/>
    </location>
</feature>
<dbReference type="InterPro" id="IPR039553">
    <property type="entry name" value="Prefoldin-like"/>
</dbReference>
<organism evidence="3 4">
    <name type="scientific">Cryoendolithus antarcticus</name>
    <dbReference type="NCBI Taxonomy" id="1507870"/>
    <lineage>
        <taxon>Eukaryota</taxon>
        <taxon>Fungi</taxon>
        <taxon>Dikarya</taxon>
        <taxon>Ascomycota</taxon>
        <taxon>Pezizomycotina</taxon>
        <taxon>Dothideomycetes</taxon>
        <taxon>Dothideomycetidae</taxon>
        <taxon>Cladosporiales</taxon>
        <taxon>Cladosporiaceae</taxon>
        <taxon>Cryoendolithus</taxon>
    </lineage>
</organism>
<evidence type="ECO:0000256" key="1">
    <source>
        <dbReference type="SAM" id="MobiDB-lite"/>
    </source>
</evidence>
<dbReference type="AlphaFoldDB" id="A0A1V8SGW2"/>
<dbReference type="EMBL" id="NAJO01000046">
    <property type="protein sequence ID" value="OQN98376.1"/>
    <property type="molecule type" value="Genomic_DNA"/>
</dbReference>
<feature type="region of interest" description="Disordered" evidence="1">
    <location>
        <begin position="306"/>
        <end position="336"/>
    </location>
</feature>
<feature type="compositionally biased region" description="Basic and acidic residues" evidence="1">
    <location>
        <begin position="496"/>
        <end position="509"/>
    </location>
</feature>
<feature type="compositionally biased region" description="Acidic residues" evidence="1">
    <location>
        <begin position="482"/>
        <end position="495"/>
    </location>
</feature>
<evidence type="ECO:0000313" key="4">
    <source>
        <dbReference type="Proteomes" id="UP000192596"/>
    </source>
</evidence>
<feature type="compositionally biased region" description="Polar residues" evidence="1">
    <location>
        <begin position="558"/>
        <end position="571"/>
    </location>
</feature>
<name>A0A1V8SGW2_9PEZI</name>
<feature type="region of interest" description="Disordered" evidence="1">
    <location>
        <begin position="354"/>
        <end position="379"/>
    </location>
</feature>
<feature type="compositionally biased region" description="Low complexity" evidence="1">
    <location>
        <begin position="316"/>
        <end position="333"/>
    </location>
</feature>
<feature type="domain" description="DUF3835" evidence="2">
    <location>
        <begin position="621"/>
        <end position="702"/>
    </location>
</feature>
<feature type="compositionally biased region" description="Polar residues" evidence="1">
    <location>
        <begin position="579"/>
        <end position="599"/>
    </location>
</feature>
<reference evidence="4" key="1">
    <citation type="submission" date="2017-03" db="EMBL/GenBank/DDBJ databases">
        <title>Genomes of endolithic fungi from Antarctica.</title>
        <authorList>
            <person name="Coleine C."/>
            <person name="Masonjones S."/>
            <person name="Stajich J.E."/>
        </authorList>
    </citation>
    <scope>NUCLEOTIDE SEQUENCE [LARGE SCALE GENOMIC DNA]</scope>
    <source>
        <strain evidence="4">CCFEE 5527</strain>
    </source>
</reference>
<evidence type="ECO:0000259" key="2">
    <source>
        <dbReference type="Pfam" id="PF12927"/>
    </source>
</evidence>
<dbReference type="Pfam" id="PF12927">
    <property type="entry name" value="DUF3835"/>
    <property type="match status" value="1"/>
</dbReference>
<dbReference type="STRING" id="1507870.A0A1V8SGW2"/>
<keyword evidence="4" id="KW-1185">Reference proteome</keyword>
<feature type="compositionally biased region" description="Acidic residues" evidence="1">
    <location>
        <begin position="401"/>
        <end position="416"/>
    </location>
</feature>
<gene>
    <name evidence="3" type="ORF">B0A48_15644</name>
</gene>
<comment type="caution">
    <text evidence="3">The sequence shown here is derived from an EMBL/GenBank/DDBJ whole genome shotgun (WGS) entry which is preliminary data.</text>
</comment>
<feature type="compositionally biased region" description="Basic and acidic residues" evidence="1">
    <location>
        <begin position="538"/>
        <end position="550"/>
    </location>
</feature>
<dbReference type="OrthoDB" id="21413at2759"/>
<dbReference type="InParanoid" id="A0A1V8SGW2"/>
<protein>
    <recommendedName>
        <fullName evidence="2">DUF3835 domain-containing protein</fullName>
    </recommendedName>
</protein>
<sequence>MELSEIEAKRQELEINMQDIRKSLKHWQSWDAQYEGLKEELLDLDSEDLDATTVETVTKDCQGDLLTEKEILGLFGSPTNDNTAATSLRSRRQILGLIERRQEYVQKNIETLQRRYFVAEGKIEEFAFASMTASGVHGDGIGEGDEGGLPLTEIHEELDDEGNVLSSELRRPEEHRGKVIEHLKMAGLSAKELGVDETAGAEKSGVPIKSALVSPLPSPTRFTNPALESALSSSGSDGEHEAPHRPPIRKKSVSFSADTKLAEEKSQPEAHEGRKSVSFAEKVAIARAADPPDTRSVTFSPEVEEIPAQPLGPSSPVVHPTTVTAPDATPTPVNADLSRQADLRASFKPGEKVYELDADTETTKPHIVLPANESEEDARARQEMLNYHLNEVNNVVAQMDIDDDYEEEDDDDDDTHEDGRSVFTASENQDDYASNTSGMSDWETEDEEDEFGRSNTEISDEYRDEMKALQERLIGNMGSAPADEEIKDMDPELDPADVRKLVIRDRRSSMAEPMSSSDPDKKSNSKKRVSFAEELDVATEHVKAQKRVEGESALPLSETVSLRPISTSQATPGAGAMAKTSQSKQRLASSSRPTAPQSIHDNDDDDDTMTDSHKEPPGIPMAEHLIERAPSSKPITAPDLEEHDAISARRELAADYYRRRNDIIREQGGFKVNTEEEEDLGELMEERDGKLKKVSRFKAARIGR</sequence>
<proteinExistence type="predicted"/>